<dbReference type="Pfam" id="PF03224">
    <property type="entry name" value="V-ATPase_H_N"/>
    <property type="match status" value="2"/>
</dbReference>
<reference evidence="8 9" key="1">
    <citation type="submission" date="2020-02" db="EMBL/GenBank/DDBJ databases">
        <title>Draft genome sequence of Haematococcus lacustris strain NIES-144.</title>
        <authorList>
            <person name="Morimoto D."/>
            <person name="Nakagawa S."/>
            <person name="Yoshida T."/>
            <person name="Sawayama S."/>
        </authorList>
    </citation>
    <scope>NUCLEOTIDE SEQUENCE [LARGE SCALE GENOMIC DNA]</scope>
    <source>
        <strain evidence="8 9">NIES-144</strain>
    </source>
</reference>
<evidence type="ECO:0000256" key="5">
    <source>
        <dbReference type="PIRNR" id="PIRNR032184"/>
    </source>
</evidence>
<evidence type="ECO:0000256" key="6">
    <source>
        <dbReference type="SAM" id="MobiDB-lite"/>
    </source>
</evidence>
<dbReference type="PANTHER" id="PTHR10698">
    <property type="entry name" value="V-TYPE PROTON ATPASE SUBUNIT H"/>
    <property type="match status" value="1"/>
</dbReference>
<comment type="caution">
    <text evidence="8">The sequence shown here is derived from an EMBL/GenBank/DDBJ whole genome shotgun (WGS) entry which is preliminary data.</text>
</comment>
<dbReference type="PANTHER" id="PTHR10698:SF0">
    <property type="entry name" value="V-TYPE PROTON ATPASE SUBUNIT H"/>
    <property type="match status" value="1"/>
</dbReference>
<dbReference type="SUPFAM" id="SSF48371">
    <property type="entry name" value="ARM repeat"/>
    <property type="match status" value="1"/>
</dbReference>
<evidence type="ECO:0000313" key="8">
    <source>
        <dbReference type="EMBL" id="GFH26724.1"/>
    </source>
</evidence>
<keyword evidence="3 5" id="KW-0375">Hydrogen ion transport</keyword>
<comment type="similarity">
    <text evidence="1 5">Belongs to the V-ATPase H subunit family.</text>
</comment>
<dbReference type="InterPro" id="IPR038497">
    <property type="entry name" value="ATPase_V1-cplx_hsu_C_sf"/>
</dbReference>
<proteinExistence type="inferred from homology"/>
<feature type="compositionally biased region" description="Low complexity" evidence="6">
    <location>
        <begin position="225"/>
        <end position="240"/>
    </location>
</feature>
<keyword evidence="9" id="KW-1185">Reference proteome</keyword>
<dbReference type="GO" id="GO:0046961">
    <property type="term" value="F:proton-transporting ATPase activity, rotational mechanism"/>
    <property type="evidence" value="ECO:0007669"/>
    <property type="project" value="UniProtKB-UniRule"/>
</dbReference>
<evidence type="ECO:0000256" key="2">
    <source>
        <dbReference type="ARBA" id="ARBA00022448"/>
    </source>
</evidence>
<dbReference type="InterPro" id="IPR004908">
    <property type="entry name" value="ATPase_V1-cplx_hsu"/>
</dbReference>
<gene>
    <name evidence="8" type="ORF">HaLaN_24919</name>
</gene>
<dbReference type="AlphaFoldDB" id="A0A6A0A3F2"/>
<dbReference type="Pfam" id="PF11698">
    <property type="entry name" value="V-ATPase_H_C"/>
    <property type="match status" value="1"/>
</dbReference>
<dbReference type="GO" id="GO:0000221">
    <property type="term" value="C:vacuolar proton-transporting V-type ATPase, V1 domain"/>
    <property type="evidence" value="ECO:0007669"/>
    <property type="project" value="UniProtKB-UniRule"/>
</dbReference>
<feature type="region of interest" description="Disordered" evidence="6">
    <location>
        <begin position="123"/>
        <end position="154"/>
    </location>
</feature>
<evidence type="ECO:0000256" key="3">
    <source>
        <dbReference type="ARBA" id="ARBA00022781"/>
    </source>
</evidence>
<protein>
    <recommendedName>
        <fullName evidence="5">V-type proton ATPase subunit H</fullName>
    </recommendedName>
</protein>
<comment type="function">
    <text evidence="5">Subunit of the V1 complex of vacuolar(H+)-ATPase (V-ATPase), a multisubunit enzyme composed of a peripheral complex (V1) that hydrolyzes ATP and a membrane integral complex (V0) that translocates protons. V-ATPase is responsible for acidifying and maintaining the pH of intracellular compartments.</text>
</comment>
<dbReference type="Proteomes" id="UP000485058">
    <property type="component" value="Unassembled WGS sequence"/>
</dbReference>
<accession>A0A6A0A3F2</accession>
<dbReference type="PIRSF" id="PIRSF032184">
    <property type="entry name" value="ATPase_V1_H"/>
    <property type="match status" value="1"/>
</dbReference>
<dbReference type="InterPro" id="IPR011987">
    <property type="entry name" value="ATPase_V1-cplx_hsu_C"/>
</dbReference>
<name>A0A6A0A3F2_HAELA</name>
<keyword evidence="2 5" id="KW-0813">Transport</keyword>
<evidence type="ECO:0000313" key="9">
    <source>
        <dbReference type="Proteomes" id="UP000485058"/>
    </source>
</evidence>
<sequence>MSLSRCRLAERASAERESARSRGAMAGLLEDTDLPATLSKDIQWESYLSARLVSEKDVQLIRRYDKRTPELRASMLEEAGPAYVQALLSVLRAVTKDDTVQYVLALLLQMLQENPLRAKYFHQTPDPESASSLDPYTAAATPGMGRTGEGSEAADCHHRLSPNEVLGIQQRHSFLRPLLRSTACLIRRSRPSGGAHLELRGLAHRPDEEALSREQERANQHQHTGSPAAGAGDSPASSNSPANSQLLYELCLCAWQMTFLAAGADALGKAGIVRPLVEVTRVAQKEKVFRIAMSALRNLLDRPELHDTLAPEMVDAGLQKIVITKQMQAWGDDDIVELLKYMDEQLKHGIKVLSNFDKYKREVASGQLDWSPMHTSEAFWKEHADKFEERDFMVLRALLKLLETSREVKTLAVACSDVGMFIVHHPQGRYIVNDLRGKELVMRLMAHPDPDVQKQALLTVQKIMITRDKLEFLTGSSS</sequence>
<dbReference type="EMBL" id="BLLF01003218">
    <property type="protein sequence ID" value="GFH26724.1"/>
    <property type="molecule type" value="Genomic_DNA"/>
</dbReference>
<dbReference type="Gene3D" id="1.25.10.10">
    <property type="entry name" value="Leucine-rich Repeat Variant"/>
    <property type="match status" value="2"/>
</dbReference>
<dbReference type="InterPro" id="IPR011989">
    <property type="entry name" value="ARM-like"/>
</dbReference>
<feature type="compositionally biased region" description="Basic and acidic residues" evidence="6">
    <location>
        <begin position="208"/>
        <end position="219"/>
    </location>
</feature>
<feature type="region of interest" description="Disordered" evidence="6">
    <location>
        <begin position="208"/>
        <end position="240"/>
    </location>
</feature>
<evidence type="ECO:0000259" key="7">
    <source>
        <dbReference type="Pfam" id="PF11698"/>
    </source>
</evidence>
<dbReference type="InterPro" id="IPR016024">
    <property type="entry name" value="ARM-type_fold"/>
</dbReference>
<feature type="domain" description="ATPase V1 complex subunit H C-terminal" evidence="7">
    <location>
        <begin position="353"/>
        <end position="466"/>
    </location>
</feature>
<evidence type="ECO:0000256" key="1">
    <source>
        <dbReference type="ARBA" id="ARBA00008613"/>
    </source>
</evidence>
<keyword evidence="4 5" id="KW-0406">Ion transport</keyword>
<dbReference type="Gene3D" id="1.25.40.150">
    <property type="entry name" value="V-type ATPase, subunit H, C-terminal domain"/>
    <property type="match status" value="1"/>
</dbReference>
<organism evidence="8 9">
    <name type="scientific">Haematococcus lacustris</name>
    <name type="common">Green alga</name>
    <name type="synonym">Haematococcus pluvialis</name>
    <dbReference type="NCBI Taxonomy" id="44745"/>
    <lineage>
        <taxon>Eukaryota</taxon>
        <taxon>Viridiplantae</taxon>
        <taxon>Chlorophyta</taxon>
        <taxon>core chlorophytes</taxon>
        <taxon>Chlorophyceae</taxon>
        <taxon>CS clade</taxon>
        <taxon>Chlamydomonadales</taxon>
        <taxon>Haematococcaceae</taxon>
        <taxon>Haematococcus</taxon>
    </lineage>
</organism>
<evidence type="ECO:0000256" key="4">
    <source>
        <dbReference type="ARBA" id="ARBA00023065"/>
    </source>
</evidence>
<comment type="subunit">
    <text evidence="5">V-ATPase is a heteromultimeric enzyme made up of two complexes: the ATP-hydrolytic V1 complex and the proton translocation V0 complex.</text>
</comment>